<dbReference type="EMBL" id="FOLE01000002">
    <property type="protein sequence ID" value="SFB99950.1"/>
    <property type="molecule type" value="Genomic_DNA"/>
</dbReference>
<protein>
    <submittedName>
        <fullName evidence="1">Uncharacterized protein</fullName>
    </submittedName>
</protein>
<evidence type="ECO:0000313" key="1">
    <source>
        <dbReference type="EMBL" id="SFB99950.1"/>
    </source>
</evidence>
<sequence>MYVFIFFKTENMQKITQKKINTLIIKESQNNKYGYSM</sequence>
<name>A0A1I1FSI4_9BACT</name>
<proteinExistence type="predicted"/>
<dbReference type="AlphaFoldDB" id="A0A1I1FSI4"/>
<accession>A0A1I1FSI4</accession>
<keyword evidence="2" id="KW-1185">Reference proteome</keyword>
<reference evidence="1 2" key="1">
    <citation type="submission" date="2016-10" db="EMBL/GenBank/DDBJ databases">
        <authorList>
            <person name="de Groot N.N."/>
        </authorList>
    </citation>
    <scope>NUCLEOTIDE SEQUENCE [LARGE SCALE GENOMIC DNA]</scope>
    <source>
        <strain evidence="1 2">DSM 6793</strain>
    </source>
</reference>
<organism evidence="1 2">
    <name type="scientific">Flexibacter flexilis DSM 6793</name>
    <dbReference type="NCBI Taxonomy" id="927664"/>
    <lineage>
        <taxon>Bacteria</taxon>
        <taxon>Pseudomonadati</taxon>
        <taxon>Bacteroidota</taxon>
        <taxon>Cytophagia</taxon>
        <taxon>Cytophagales</taxon>
        <taxon>Flexibacteraceae</taxon>
        <taxon>Flexibacter</taxon>
    </lineage>
</organism>
<dbReference type="STRING" id="927664.SAMN05421780_102231"/>
<evidence type="ECO:0000313" key="2">
    <source>
        <dbReference type="Proteomes" id="UP000199514"/>
    </source>
</evidence>
<gene>
    <name evidence="1" type="ORF">SAMN05421780_102231</name>
</gene>
<dbReference type="Proteomes" id="UP000199514">
    <property type="component" value="Unassembled WGS sequence"/>
</dbReference>